<dbReference type="Proteomes" id="UP000008827">
    <property type="component" value="Chromosome 4"/>
</dbReference>
<reference evidence="1 2" key="1">
    <citation type="journal article" date="2010" name="Nature">
        <title>Genome sequence of the palaeopolyploid soybean.</title>
        <authorList>
            <person name="Schmutz J."/>
            <person name="Cannon S.B."/>
            <person name="Schlueter J."/>
            <person name="Ma J."/>
            <person name="Mitros T."/>
            <person name="Nelson W."/>
            <person name="Hyten D.L."/>
            <person name="Song Q."/>
            <person name="Thelen J.J."/>
            <person name="Cheng J."/>
            <person name="Xu D."/>
            <person name="Hellsten U."/>
            <person name="May G.D."/>
            <person name="Yu Y."/>
            <person name="Sakurai T."/>
            <person name="Umezawa T."/>
            <person name="Bhattacharyya M.K."/>
            <person name="Sandhu D."/>
            <person name="Valliyodan B."/>
            <person name="Lindquist E."/>
            <person name="Peto M."/>
            <person name="Grant D."/>
            <person name="Shu S."/>
            <person name="Goodstein D."/>
            <person name="Barry K."/>
            <person name="Futrell-Griggs M."/>
            <person name="Abernathy B."/>
            <person name="Du J."/>
            <person name="Tian Z."/>
            <person name="Zhu L."/>
            <person name="Gill N."/>
            <person name="Joshi T."/>
            <person name="Libault M."/>
            <person name="Sethuraman A."/>
            <person name="Zhang X.-C."/>
            <person name="Shinozaki K."/>
            <person name="Nguyen H.T."/>
            <person name="Wing R.A."/>
            <person name="Cregan P."/>
            <person name="Specht J."/>
            <person name="Grimwood J."/>
            <person name="Rokhsar D."/>
            <person name="Stacey G."/>
            <person name="Shoemaker R.C."/>
            <person name="Jackson S.A."/>
        </authorList>
    </citation>
    <scope>NUCLEOTIDE SEQUENCE [LARGE SCALE GENOMIC DNA]</scope>
    <source>
        <strain evidence="2">cv. Williams 82</strain>
        <tissue evidence="1">Callus</tissue>
    </source>
</reference>
<evidence type="ECO:0000313" key="3">
    <source>
        <dbReference type="Proteomes" id="UP000008827"/>
    </source>
</evidence>
<organism evidence="2">
    <name type="scientific">Glycine max</name>
    <name type="common">Soybean</name>
    <name type="synonym">Glycine hispida</name>
    <dbReference type="NCBI Taxonomy" id="3847"/>
    <lineage>
        <taxon>Eukaryota</taxon>
        <taxon>Viridiplantae</taxon>
        <taxon>Streptophyta</taxon>
        <taxon>Embryophyta</taxon>
        <taxon>Tracheophyta</taxon>
        <taxon>Spermatophyta</taxon>
        <taxon>Magnoliopsida</taxon>
        <taxon>eudicotyledons</taxon>
        <taxon>Gunneridae</taxon>
        <taxon>Pentapetalae</taxon>
        <taxon>rosids</taxon>
        <taxon>fabids</taxon>
        <taxon>Fabales</taxon>
        <taxon>Fabaceae</taxon>
        <taxon>Papilionoideae</taxon>
        <taxon>50 kb inversion clade</taxon>
        <taxon>NPAAA clade</taxon>
        <taxon>indigoferoid/millettioid clade</taxon>
        <taxon>Phaseoleae</taxon>
        <taxon>Glycine</taxon>
        <taxon>Glycine subgen. Soja</taxon>
    </lineage>
</organism>
<gene>
    <name evidence="1" type="ORF">GLYMA_04G172600</name>
</gene>
<evidence type="ECO:0000313" key="2">
    <source>
        <dbReference type="EnsemblPlants" id="KRH63381"/>
    </source>
</evidence>
<keyword evidence="3" id="KW-1185">Reference proteome</keyword>
<dbReference type="EMBL" id="CM000837">
    <property type="protein sequence ID" value="KRH63381.1"/>
    <property type="molecule type" value="Genomic_DNA"/>
</dbReference>
<evidence type="ECO:0000313" key="1">
    <source>
        <dbReference type="EMBL" id="KRH63381.1"/>
    </source>
</evidence>
<protein>
    <submittedName>
        <fullName evidence="1 2">Uncharacterized protein</fullName>
    </submittedName>
</protein>
<dbReference type="HOGENOM" id="CLU_2676004_0_0_1"/>
<name>K7KKQ6_SOYBN</name>
<dbReference type="PaxDb" id="3847-GLYMA04G34093.1"/>
<dbReference type="AlphaFoldDB" id="K7KKQ6"/>
<dbReference type="InParanoid" id="K7KKQ6"/>
<sequence>MARATETSHSHSFPFTGCGYWCCTITTRYSDPSFPFRSEHVSSLPWLQSTSLRSSRTCRKTHQLLAGQVQGTRNM</sequence>
<dbReference type="EnsemblPlants" id="KRH63381">
    <property type="protein sequence ID" value="KRH63381"/>
    <property type="gene ID" value="GLYMA_04G172600"/>
</dbReference>
<accession>K7KKQ6</accession>
<reference evidence="1" key="3">
    <citation type="submission" date="2018-07" db="EMBL/GenBank/DDBJ databases">
        <title>WGS assembly of Glycine max.</title>
        <authorList>
            <person name="Schmutz J."/>
            <person name="Cannon S."/>
            <person name="Schlueter J."/>
            <person name="Ma J."/>
            <person name="Mitros T."/>
            <person name="Nelson W."/>
            <person name="Hyten D."/>
            <person name="Song Q."/>
            <person name="Thelen J."/>
            <person name="Cheng J."/>
            <person name="Xu D."/>
            <person name="Hellsten U."/>
            <person name="May G."/>
            <person name="Yu Y."/>
            <person name="Sakurai T."/>
            <person name="Umezawa T."/>
            <person name="Bhattacharyya M."/>
            <person name="Sandhu D."/>
            <person name="Valliyodan B."/>
            <person name="Lindquist E."/>
            <person name="Peto M."/>
            <person name="Grant D."/>
            <person name="Shu S."/>
            <person name="Goodstein D."/>
            <person name="Barry K."/>
            <person name="Futrell-Griggs M."/>
            <person name="Abernathy B."/>
            <person name="Du J."/>
            <person name="Tian Z."/>
            <person name="Zhu L."/>
            <person name="Gill N."/>
            <person name="Joshi T."/>
            <person name="Libault M."/>
            <person name="Sethuraman A."/>
            <person name="Zhang X."/>
            <person name="Shinozaki K."/>
            <person name="Nguyen H."/>
            <person name="Wing R."/>
            <person name="Cregan P."/>
            <person name="Specht J."/>
            <person name="Grimwood J."/>
            <person name="Rokhsar D."/>
            <person name="Stacey G."/>
            <person name="Shoemaker R."/>
            <person name="Jackson S."/>
        </authorList>
    </citation>
    <scope>NUCLEOTIDE SEQUENCE</scope>
    <source>
        <tissue evidence="1">Callus</tissue>
    </source>
</reference>
<proteinExistence type="predicted"/>
<dbReference type="Gramene" id="KRH63381">
    <property type="protein sequence ID" value="KRH63381"/>
    <property type="gene ID" value="GLYMA_04G172600"/>
</dbReference>
<reference evidence="2" key="2">
    <citation type="submission" date="2018-02" db="UniProtKB">
        <authorList>
            <consortium name="EnsemblPlants"/>
        </authorList>
    </citation>
    <scope>IDENTIFICATION</scope>
    <source>
        <strain evidence="2">Williams 82</strain>
    </source>
</reference>